<evidence type="ECO:0000256" key="1">
    <source>
        <dbReference type="ARBA" id="ARBA00022801"/>
    </source>
</evidence>
<keyword evidence="1" id="KW-0378">Hydrolase</keyword>
<dbReference type="EMBL" id="VYQF01000001">
    <property type="protein sequence ID" value="KAA9042251.1"/>
    <property type="molecule type" value="Genomic_DNA"/>
</dbReference>
<dbReference type="InterPro" id="IPR011044">
    <property type="entry name" value="Quino_amine_DH_bsu"/>
</dbReference>
<evidence type="ECO:0000313" key="2">
    <source>
        <dbReference type="EMBL" id="KAA9042251.1"/>
    </source>
</evidence>
<dbReference type="AlphaFoldDB" id="A0A5J5INE3"/>
<organism evidence="2 3">
    <name type="scientific">Ginsengibacter hankyongi</name>
    <dbReference type="NCBI Taxonomy" id="2607284"/>
    <lineage>
        <taxon>Bacteria</taxon>
        <taxon>Pseudomonadati</taxon>
        <taxon>Bacteroidota</taxon>
        <taxon>Chitinophagia</taxon>
        <taxon>Chitinophagales</taxon>
        <taxon>Chitinophagaceae</taxon>
        <taxon>Ginsengibacter</taxon>
    </lineage>
</organism>
<comment type="caution">
    <text evidence="2">The sequence shown here is derived from an EMBL/GenBank/DDBJ whole genome shotgun (WGS) entry which is preliminary data.</text>
</comment>
<dbReference type="Pfam" id="PF04185">
    <property type="entry name" value="Phosphoesterase"/>
    <property type="match status" value="1"/>
</dbReference>
<dbReference type="Proteomes" id="UP000326903">
    <property type="component" value="Unassembled WGS sequence"/>
</dbReference>
<dbReference type="GO" id="GO:0016788">
    <property type="term" value="F:hydrolase activity, acting on ester bonds"/>
    <property type="evidence" value="ECO:0007669"/>
    <property type="project" value="InterPro"/>
</dbReference>
<dbReference type="InterPro" id="IPR051200">
    <property type="entry name" value="Host-pathogen_enzymatic-act"/>
</dbReference>
<dbReference type="SUPFAM" id="SSF50974">
    <property type="entry name" value="Nitrous oxide reductase, N-terminal domain"/>
    <property type="match status" value="1"/>
</dbReference>
<dbReference type="SUPFAM" id="SSF53649">
    <property type="entry name" value="Alkaline phosphatase-like"/>
    <property type="match status" value="1"/>
</dbReference>
<protein>
    <submittedName>
        <fullName evidence="2">Phosphoesterase</fullName>
    </submittedName>
</protein>
<name>A0A5J5INE3_9BACT</name>
<keyword evidence="3" id="KW-1185">Reference proteome</keyword>
<dbReference type="InterPro" id="IPR007312">
    <property type="entry name" value="Phosphoesterase"/>
</dbReference>
<evidence type="ECO:0000313" key="3">
    <source>
        <dbReference type="Proteomes" id="UP000326903"/>
    </source>
</evidence>
<dbReference type="InterPro" id="IPR015943">
    <property type="entry name" value="WD40/YVTN_repeat-like_dom_sf"/>
</dbReference>
<dbReference type="Gene3D" id="2.130.10.10">
    <property type="entry name" value="YVTN repeat-like/Quinoprotein amine dehydrogenase"/>
    <property type="match status" value="2"/>
</dbReference>
<dbReference type="InterPro" id="IPR017850">
    <property type="entry name" value="Alkaline_phosphatase_core_sf"/>
</dbReference>
<sequence length="837" mass="92086">MPNNRFIDPAGTVIRFGNSALENHSLDCVLLPGEKVLAVEDRYGVAFIDVAENKLLFHLDYSGNYKGLMSTYSGIKVYEDDHGTHVLWGAANPYNNLSLILSASWDGNKALIEDSISFATVTPAPMALPNDIAINKEAGENYLYVVLNGNNQLSKLRLRDKKIIWTAATGMAPFGIALTASKAYVTNWAGSVPTDTSKETAGIPYGEVYVDAKTGATSSGTVSIFNLKTGKLEKEMEVGLHPNAIIAAGDHKFIYAANGNSDNISVINASKDKISESISVKLTDGANTFIGDSPNALAVNEAGDKLYVSNGMDNAVAVVALGKKSSSSGKEVSRVTGFIPTEAYPAGLVLTKNMLFVANLEGEGARTATDGSYNSHRQQATVSIIALPGDTILNAYTKRVEAANLIFRTRFTGLLPRKGVASKPVPERIGEPSVFKHVVYIIKENRTYDQVLGDMKEGDGQSSLCIYGNNVTPNQHKLAKDYLLLDNYYASGKSSAEGHSWTDAAIVTDYVEKNVRAWFRSYPHVLYDALVYNKKGFIWNNALDHGKTVRIYGEACVPEFDESLDWTKIYQTYLNGGKTEFTNTTTISRVRPVMSKDYPCYDGHKFTDQLRADEFLNELNEIEKKPGDQLPDLMILALPADHTSGMAQGFPTPRAMVADNDLALGKIIEGLTRSRFWDSTVVFITEDDSQDGWDHVSAYRTTGFVISPYSHLKKTIHTNYNQTCIVRTIEQILGLPPMNVMDATALPMFDCFNEMANKETYSFLKNNIPLDEMNKKASALSGKARKFSLQSSLPEFDHIDGGNDDLLNRILWFASKGDTPYPKRMTIPKKERTDVDD</sequence>
<dbReference type="InterPro" id="IPR011045">
    <property type="entry name" value="N2O_reductase_N"/>
</dbReference>
<accession>A0A5J5INE3</accession>
<dbReference type="Gene3D" id="3.40.720.10">
    <property type="entry name" value="Alkaline Phosphatase, subunit A"/>
    <property type="match status" value="2"/>
</dbReference>
<dbReference type="SUPFAM" id="SSF50969">
    <property type="entry name" value="YVTN repeat-like/Quinoprotein amine dehydrogenase"/>
    <property type="match status" value="1"/>
</dbReference>
<proteinExistence type="predicted"/>
<dbReference type="PANTHER" id="PTHR47197:SF3">
    <property type="entry name" value="DIHYDRO-HEME D1 DEHYDROGENASE"/>
    <property type="match status" value="1"/>
</dbReference>
<dbReference type="PANTHER" id="PTHR47197">
    <property type="entry name" value="PROTEIN NIRF"/>
    <property type="match status" value="1"/>
</dbReference>
<reference evidence="2 3" key="1">
    <citation type="submission" date="2019-09" db="EMBL/GenBank/DDBJ databases">
        <title>Draft genome sequence of Ginsengibacter sp. BR5-29.</title>
        <authorList>
            <person name="Im W.-T."/>
        </authorList>
    </citation>
    <scope>NUCLEOTIDE SEQUENCE [LARGE SCALE GENOMIC DNA]</scope>
    <source>
        <strain evidence="2 3">BR5-29</strain>
    </source>
</reference>
<gene>
    <name evidence="2" type="ORF">FW778_03495</name>
</gene>